<proteinExistence type="predicted"/>
<keyword evidence="3" id="KW-1185">Reference proteome</keyword>
<feature type="region of interest" description="Disordered" evidence="1">
    <location>
        <begin position="34"/>
        <end position="55"/>
    </location>
</feature>
<evidence type="ECO:0000313" key="3">
    <source>
        <dbReference type="Proteomes" id="UP001153269"/>
    </source>
</evidence>
<dbReference type="EMBL" id="CADEAL010003369">
    <property type="protein sequence ID" value="CAB1444449.1"/>
    <property type="molecule type" value="Genomic_DNA"/>
</dbReference>
<gene>
    <name evidence="2" type="ORF">PLEPLA_LOCUS32165</name>
</gene>
<sequence length="99" mass="10858">MKQWCLQDIVQDIVQDRGLEANVRTAHLSVCASDEPHPRRSAVRASRRKDAPLRSDSCTQLAVAMRTHPHEHQSVAAMTPAGHTHCTSSKINQVGGPGR</sequence>
<dbReference type="Proteomes" id="UP001153269">
    <property type="component" value="Unassembled WGS sequence"/>
</dbReference>
<organism evidence="2 3">
    <name type="scientific">Pleuronectes platessa</name>
    <name type="common">European plaice</name>
    <dbReference type="NCBI Taxonomy" id="8262"/>
    <lineage>
        <taxon>Eukaryota</taxon>
        <taxon>Metazoa</taxon>
        <taxon>Chordata</taxon>
        <taxon>Craniata</taxon>
        <taxon>Vertebrata</taxon>
        <taxon>Euteleostomi</taxon>
        <taxon>Actinopterygii</taxon>
        <taxon>Neopterygii</taxon>
        <taxon>Teleostei</taxon>
        <taxon>Neoteleostei</taxon>
        <taxon>Acanthomorphata</taxon>
        <taxon>Carangaria</taxon>
        <taxon>Pleuronectiformes</taxon>
        <taxon>Pleuronectoidei</taxon>
        <taxon>Pleuronectidae</taxon>
        <taxon>Pleuronectes</taxon>
    </lineage>
</organism>
<accession>A0A9N7YZP5</accession>
<evidence type="ECO:0000313" key="2">
    <source>
        <dbReference type="EMBL" id="CAB1444449.1"/>
    </source>
</evidence>
<name>A0A9N7YZP5_PLEPL</name>
<evidence type="ECO:0000256" key="1">
    <source>
        <dbReference type="SAM" id="MobiDB-lite"/>
    </source>
</evidence>
<reference evidence="2" key="1">
    <citation type="submission" date="2020-03" db="EMBL/GenBank/DDBJ databases">
        <authorList>
            <person name="Weist P."/>
        </authorList>
    </citation>
    <scope>NUCLEOTIDE SEQUENCE</scope>
</reference>
<comment type="caution">
    <text evidence="2">The sequence shown here is derived from an EMBL/GenBank/DDBJ whole genome shotgun (WGS) entry which is preliminary data.</text>
</comment>
<protein>
    <submittedName>
        <fullName evidence="2">Uncharacterized protein</fullName>
    </submittedName>
</protein>
<feature type="region of interest" description="Disordered" evidence="1">
    <location>
        <begin position="77"/>
        <end position="99"/>
    </location>
</feature>
<dbReference type="AlphaFoldDB" id="A0A9N7YZP5"/>